<dbReference type="SMART" id="SM00342">
    <property type="entry name" value="HTH_ARAC"/>
    <property type="match status" value="1"/>
</dbReference>
<dbReference type="Gene3D" id="3.40.50.880">
    <property type="match status" value="1"/>
</dbReference>
<dbReference type="InterPro" id="IPR009057">
    <property type="entry name" value="Homeodomain-like_sf"/>
</dbReference>
<dbReference type="PANTHER" id="PTHR43130:SF11">
    <property type="entry name" value="TRANSCRIPTIONAL REGULATORY PROTEIN"/>
    <property type="match status" value="1"/>
</dbReference>
<evidence type="ECO:0000313" key="4">
    <source>
        <dbReference type="EMBL" id="QEC61667.1"/>
    </source>
</evidence>
<keyword evidence="5" id="KW-1185">Reference proteome</keyword>
<sequence>MKQVTFLMADGELKPSCLFGAIEVFQKANEFYVNKGEQPYYDIQLAGVNLQQKLLNTFFSFQGLKDVAAINKTDLIILPSFDSRNDFAISNSRDALDWVARQYKAGAEVASLCTGAFLLAATGLLKGQSCATHWKAEAQFRSFFPDHKLATNKIITDHKGLYTAGGATSSLNLVLYLVEKYNGREAALYCAKVLQIDIERSSQSPFIVFEGLKEHPDTEIRAIQEYIEHNIEEKLTVDFLADRCAMNRVNFSRRFKRATKISPVDYIQRVKIEAAKRGLESGRKNISEIMYDVGYTDVKAFRMVFKKIAGITPWEYRVKFSQA</sequence>
<dbReference type="GO" id="GO:0003700">
    <property type="term" value="F:DNA-binding transcription factor activity"/>
    <property type="evidence" value="ECO:0007669"/>
    <property type="project" value="InterPro"/>
</dbReference>
<dbReference type="KEGG" id="mgin:FRZ54_03400"/>
<protein>
    <submittedName>
        <fullName evidence="4">Helix-turn-helix domain-containing protein</fullName>
    </submittedName>
</protein>
<proteinExistence type="predicted"/>
<reference evidence="4 5" key="1">
    <citation type="journal article" date="2017" name="Curr. Microbiol.">
        <title>Mucilaginibacter ginsenosidivorans sp. nov., Isolated from Soil of Ginseng Field.</title>
        <authorList>
            <person name="Kim M.M."/>
            <person name="Siddiqi M.Z."/>
            <person name="Im W.T."/>
        </authorList>
    </citation>
    <scope>NUCLEOTIDE SEQUENCE [LARGE SCALE GENOMIC DNA]</scope>
    <source>
        <strain evidence="4 5">Gsoil 3017</strain>
    </source>
</reference>
<dbReference type="Gene3D" id="1.10.10.60">
    <property type="entry name" value="Homeodomain-like"/>
    <property type="match status" value="2"/>
</dbReference>
<dbReference type="AlphaFoldDB" id="A0A5B8URF6"/>
<dbReference type="InterPro" id="IPR002818">
    <property type="entry name" value="DJ-1/PfpI"/>
</dbReference>
<dbReference type="OrthoDB" id="9803764at2"/>
<evidence type="ECO:0000313" key="5">
    <source>
        <dbReference type="Proteomes" id="UP000321479"/>
    </source>
</evidence>
<keyword evidence="2" id="KW-0804">Transcription</keyword>
<evidence type="ECO:0000259" key="3">
    <source>
        <dbReference type="PROSITE" id="PS01124"/>
    </source>
</evidence>
<dbReference type="Pfam" id="PF01965">
    <property type="entry name" value="DJ-1_PfpI"/>
    <property type="match status" value="1"/>
</dbReference>
<keyword evidence="1" id="KW-0805">Transcription regulation</keyword>
<dbReference type="InterPro" id="IPR029062">
    <property type="entry name" value="Class_I_gatase-like"/>
</dbReference>
<dbReference type="InterPro" id="IPR018060">
    <property type="entry name" value="HTH_AraC"/>
</dbReference>
<dbReference type="InterPro" id="IPR052158">
    <property type="entry name" value="INH-QAR"/>
</dbReference>
<dbReference type="PANTHER" id="PTHR43130">
    <property type="entry name" value="ARAC-FAMILY TRANSCRIPTIONAL REGULATOR"/>
    <property type="match status" value="1"/>
</dbReference>
<dbReference type="PROSITE" id="PS01124">
    <property type="entry name" value="HTH_ARAC_FAMILY_2"/>
    <property type="match status" value="1"/>
</dbReference>
<dbReference type="Pfam" id="PF12833">
    <property type="entry name" value="HTH_18"/>
    <property type="match status" value="1"/>
</dbReference>
<gene>
    <name evidence="4" type="ORF">FRZ54_03400</name>
</gene>
<accession>A0A5B8URF6</accession>
<dbReference type="SUPFAM" id="SSF52317">
    <property type="entry name" value="Class I glutamine amidotransferase-like"/>
    <property type="match status" value="1"/>
</dbReference>
<name>A0A5B8URF6_9SPHI</name>
<dbReference type="GO" id="GO:0043565">
    <property type="term" value="F:sequence-specific DNA binding"/>
    <property type="evidence" value="ECO:0007669"/>
    <property type="project" value="InterPro"/>
</dbReference>
<dbReference type="Proteomes" id="UP000321479">
    <property type="component" value="Chromosome"/>
</dbReference>
<feature type="domain" description="HTH araC/xylS-type" evidence="3">
    <location>
        <begin position="221"/>
        <end position="319"/>
    </location>
</feature>
<evidence type="ECO:0000256" key="1">
    <source>
        <dbReference type="ARBA" id="ARBA00023015"/>
    </source>
</evidence>
<evidence type="ECO:0000256" key="2">
    <source>
        <dbReference type="ARBA" id="ARBA00023163"/>
    </source>
</evidence>
<dbReference type="SUPFAM" id="SSF46689">
    <property type="entry name" value="Homeodomain-like"/>
    <property type="match status" value="2"/>
</dbReference>
<dbReference type="EMBL" id="CP042436">
    <property type="protein sequence ID" value="QEC61667.1"/>
    <property type="molecule type" value="Genomic_DNA"/>
</dbReference>
<dbReference type="RefSeq" id="WP_147030244.1">
    <property type="nucleotide sequence ID" value="NZ_CP042436.1"/>
</dbReference>
<organism evidence="4 5">
    <name type="scientific">Mucilaginibacter ginsenosidivorans</name>
    <dbReference type="NCBI Taxonomy" id="398053"/>
    <lineage>
        <taxon>Bacteria</taxon>
        <taxon>Pseudomonadati</taxon>
        <taxon>Bacteroidota</taxon>
        <taxon>Sphingobacteriia</taxon>
        <taxon>Sphingobacteriales</taxon>
        <taxon>Sphingobacteriaceae</taxon>
        <taxon>Mucilaginibacter</taxon>
    </lineage>
</organism>